<dbReference type="STRING" id="294747.C5M285"/>
<dbReference type="AlphaFoldDB" id="C5M285"/>
<dbReference type="Proteomes" id="UP000002037">
    <property type="component" value="Unassembled WGS sequence"/>
</dbReference>
<dbReference type="VEuPathDB" id="FungiDB:CTRG_00174"/>
<dbReference type="SUPFAM" id="SSF54427">
    <property type="entry name" value="NTF2-like"/>
    <property type="match status" value="1"/>
</dbReference>
<gene>
    <name evidence="1" type="ORF">CTRG_00174</name>
</gene>
<organism evidence="1 2">
    <name type="scientific">Candida tropicalis (strain ATCC MYA-3404 / T1)</name>
    <name type="common">Yeast</name>
    <dbReference type="NCBI Taxonomy" id="294747"/>
    <lineage>
        <taxon>Eukaryota</taxon>
        <taxon>Fungi</taxon>
        <taxon>Dikarya</taxon>
        <taxon>Ascomycota</taxon>
        <taxon>Saccharomycotina</taxon>
        <taxon>Pichiomycetes</taxon>
        <taxon>Debaryomycetaceae</taxon>
        <taxon>Candida/Lodderomyces clade</taxon>
        <taxon>Candida</taxon>
    </lineage>
</organism>
<name>C5M285_CANTT</name>
<evidence type="ECO:0000313" key="2">
    <source>
        <dbReference type="Proteomes" id="UP000002037"/>
    </source>
</evidence>
<dbReference type="HOGENOM" id="CLU_107714_2_0_1"/>
<proteinExistence type="predicted"/>
<dbReference type="KEGG" id="ctp:CTRG_00174"/>
<accession>C5M285</accession>
<dbReference type="PANTHER" id="PTHR39401">
    <property type="entry name" value="SNOAL-LIKE DOMAIN-CONTAINING PROTEIN"/>
    <property type="match status" value="1"/>
</dbReference>
<dbReference type="eggNOG" id="ENOG502S7KH">
    <property type="taxonomic scope" value="Eukaryota"/>
</dbReference>
<evidence type="ECO:0000313" key="1">
    <source>
        <dbReference type="EMBL" id="EER35435.1"/>
    </source>
</evidence>
<dbReference type="EMBL" id="GG692395">
    <property type="protein sequence ID" value="EER35435.1"/>
    <property type="molecule type" value="Genomic_DNA"/>
</dbReference>
<keyword evidence="2" id="KW-1185">Reference proteome</keyword>
<dbReference type="PANTHER" id="PTHR39401:SF1">
    <property type="entry name" value="SNOAL-LIKE DOMAIN-CONTAINING PROTEIN"/>
    <property type="match status" value="1"/>
</dbReference>
<dbReference type="RefSeq" id="XP_002545393.1">
    <property type="nucleotide sequence ID" value="XM_002545347.1"/>
</dbReference>
<evidence type="ECO:0008006" key="3">
    <source>
        <dbReference type="Google" id="ProtNLM"/>
    </source>
</evidence>
<sequence>MTNYSSTIEPNFKKFITSFYKASDTPPSTPDAYLEYFTTESPLIMGLTKVKGHEEITQLRKSMWEKVSTRNHVVENVAEISTNDVLINGYVDYLLKDGNKATTEWAAHMKVVQLDNGNYKMEFYQVYLTK</sequence>
<dbReference type="InterPro" id="IPR032710">
    <property type="entry name" value="NTF2-like_dom_sf"/>
</dbReference>
<dbReference type="GeneID" id="8298235"/>
<dbReference type="OrthoDB" id="3468019at2759"/>
<protein>
    <recommendedName>
        <fullName evidence="3">SnoaL-like domain-containing protein</fullName>
    </recommendedName>
</protein>
<reference evidence="1 2" key="1">
    <citation type="journal article" date="2009" name="Nature">
        <title>Evolution of pathogenicity and sexual reproduction in eight Candida genomes.</title>
        <authorList>
            <person name="Butler G."/>
            <person name="Rasmussen M.D."/>
            <person name="Lin M.F."/>
            <person name="Santos M.A."/>
            <person name="Sakthikumar S."/>
            <person name="Munro C.A."/>
            <person name="Rheinbay E."/>
            <person name="Grabherr M."/>
            <person name="Forche A."/>
            <person name="Reedy J.L."/>
            <person name="Agrafioti I."/>
            <person name="Arnaud M.B."/>
            <person name="Bates S."/>
            <person name="Brown A.J."/>
            <person name="Brunke S."/>
            <person name="Costanzo M.C."/>
            <person name="Fitzpatrick D.A."/>
            <person name="de Groot P.W."/>
            <person name="Harris D."/>
            <person name="Hoyer L.L."/>
            <person name="Hube B."/>
            <person name="Klis F.M."/>
            <person name="Kodira C."/>
            <person name="Lennard N."/>
            <person name="Logue M.E."/>
            <person name="Martin R."/>
            <person name="Neiman A.M."/>
            <person name="Nikolaou E."/>
            <person name="Quail M.A."/>
            <person name="Quinn J."/>
            <person name="Santos M.C."/>
            <person name="Schmitzberger F.F."/>
            <person name="Sherlock G."/>
            <person name="Shah P."/>
            <person name="Silverstein K.A."/>
            <person name="Skrzypek M.S."/>
            <person name="Soll D."/>
            <person name="Staggs R."/>
            <person name="Stansfield I."/>
            <person name="Stumpf M.P."/>
            <person name="Sudbery P.E."/>
            <person name="Srikantha T."/>
            <person name="Zeng Q."/>
            <person name="Berman J."/>
            <person name="Berriman M."/>
            <person name="Heitman J."/>
            <person name="Gow N.A."/>
            <person name="Lorenz M.C."/>
            <person name="Birren B.W."/>
            <person name="Kellis M."/>
            <person name="Cuomo C.A."/>
        </authorList>
    </citation>
    <scope>NUCLEOTIDE SEQUENCE [LARGE SCALE GENOMIC DNA]</scope>
    <source>
        <strain evidence="2">ATCC MYA-3404 / T1</strain>
    </source>
</reference>